<dbReference type="Proteomes" id="UP001268864">
    <property type="component" value="Unassembled WGS sequence"/>
</dbReference>
<proteinExistence type="predicted"/>
<name>A0ABU2FLJ9_9EURY</name>
<accession>A0ABU2FLJ9</accession>
<sequence length="142" mass="15948">MSQTGTPTTDGDTEQLYRAHPCGVRIHEVPGRDGDGTRYRFDAPDHCGRTFDDAETAILYADVYFDVNGFEEAGTGERGVPPTIIQAGRDTLVAYFLTQPNVDVYWAASFYGEKPEKIERYAARVRKRAERIRAGIRERGLD</sequence>
<gene>
    <name evidence="1" type="ORF">NDI86_05740</name>
</gene>
<organism evidence="1 2">
    <name type="scientific">Haloarcula onubensis</name>
    <dbReference type="NCBI Taxonomy" id="2950539"/>
    <lineage>
        <taxon>Archaea</taxon>
        <taxon>Methanobacteriati</taxon>
        <taxon>Methanobacteriota</taxon>
        <taxon>Stenosarchaea group</taxon>
        <taxon>Halobacteria</taxon>
        <taxon>Halobacteriales</taxon>
        <taxon>Haloarculaceae</taxon>
        <taxon>Haloarcula</taxon>
    </lineage>
</organism>
<keyword evidence="2" id="KW-1185">Reference proteome</keyword>
<dbReference type="RefSeq" id="WP_310899451.1">
    <property type="nucleotide sequence ID" value="NZ_JAMQOS010000001.1"/>
</dbReference>
<evidence type="ECO:0000313" key="2">
    <source>
        <dbReference type="Proteomes" id="UP001268864"/>
    </source>
</evidence>
<comment type="caution">
    <text evidence="1">The sequence shown here is derived from an EMBL/GenBank/DDBJ whole genome shotgun (WGS) entry which is preliminary data.</text>
</comment>
<reference evidence="1 2" key="1">
    <citation type="submission" date="2022-06" db="EMBL/GenBank/DDBJ databases">
        <title>Halomicroarcula sp. a new haloarchaeum isolate from saline soil.</title>
        <authorList>
            <person name="Strakova D."/>
            <person name="Galisteo C."/>
            <person name="Sanchez-Porro C."/>
            <person name="Ventosa A."/>
        </authorList>
    </citation>
    <scope>NUCLEOTIDE SEQUENCE [LARGE SCALE GENOMIC DNA]</scope>
    <source>
        <strain evidence="1 2">S3CR25-11</strain>
    </source>
</reference>
<protein>
    <submittedName>
        <fullName evidence="1">Uncharacterized protein</fullName>
    </submittedName>
</protein>
<evidence type="ECO:0000313" key="1">
    <source>
        <dbReference type="EMBL" id="MDS0281618.1"/>
    </source>
</evidence>
<dbReference type="EMBL" id="JAMQOS010000001">
    <property type="protein sequence ID" value="MDS0281618.1"/>
    <property type="molecule type" value="Genomic_DNA"/>
</dbReference>